<feature type="domain" description="DUF2229" evidence="1">
    <location>
        <begin position="2"/>
        <end position="216"/>
    </location>
</feature>
<dbReference type="AlphaFoldDB" id="A0A1L8D3P5"/>
<evidence type="ECO:0000313" key="2">
    <source>
        <dbReference type="EMBL" id="GAV25792.1"/>
    </source>
</evidence>
<organism evidence="2 3">
    <name type="scientific">Carboxydothermus islandicus</name>
    <dbReference type="NCBI Taxonomy" id="661089"/>
    <lineage>
        <taxon>Bacteria</taxon>
        <taxon>Bacillati</taxon>
        <taxon>Bacillota</taxon>
        <taxon>Clostridia</taxon>
        <taxon>Thermoanaerobacterales</taxon>
        <taxon>Thermoanaerobacteraceae</taxon>
        <taxon>Carboxydothermus</taxon>
    </lineage>
</organism>
<dbReference type="STRING" id="661089.ciss_17250"/>
<dbReference type="PANTHER" id="PTHR32329">
    <property type="entry name" value="BIFUNCTIONAL PROTEIN [INCLUDES 2-HYDROXYACYL-COA DEHYDRATASE (N-TER) AND ITS ACTIVATOR DOMAIN (C_TERM)-RELATED"/>
    <property type="match status" value="1"/>
</dbReference>
<keyword evidence="3" id="KW-1185">Reference proteome</keyword>
<dbReference type="Pfam" id="PF09989">
    <property type="entry name" value="DUF2229"/>
    <property type="match status" value="1"/>
</dbReference>
<protein>
    <recommendedName>
        <fullName evidence="1">DUF2229 domain-containing protein</fullName>
    </recommendedName>
</protein>
<reference evidence="3" key="1">
    <citation type="submission" date="2016-12" db="EMBL/GenBank/DDBJ databases">
        <title>Draft Genome Sequences od Carboxydothermus pertinax and islandicus, Hydrogenogenic Carboxydotrophic Bacteria.</title>
        <authorList>
            <person name="Fukuyama Y."/>
            <person name="Ohmae K."/>
            <person name="Yoneda Y."/>
            <person name="Yoshida T."/>
            <person name="Sako Y."/>
        </authorList>
    </citation>
    <scope>NUCLEOTIDE SEQUENCE [LARGE SCALE GENOMIC DNA]</scope>
    <source>
        <strain evidence="3">SET</strain>
    </source>
</reference>
<dbReference type="PANTHER" id="PTHR32329:SF2">
    <property type="entry name" value="BIFUNCTIONAL PROTEIN [INCLUDES 2-HYDROXYACYL-COA DEHYDRATASE (N-TER) AND ITS ACTIVATOR DOMAIN (C_TERM)"/>
    <property type="match status" value="1"/>
</dbReference>
<dbReference type="Proteomes" id="UP000187338">
    <property type="component" value="Unassembled WGS sequence"/>
</dbReference>
<proteinExistence type="predicted"/>
<gene>
    <name evidence="2" type="ORF">ciss_17250</name>
</gene>
<evidence type="ECO:0000259" key="1">
    <source>
        <dbReference type="Pfam" id="PF09989"/>
    </source>
</evidence>
<dbReference type="InterPro" id="IPR018709">
    <property type="entry name" value="CoA_activase_DUF2229"/>
</dbReference>
<accession>A0A1L8D3P5</accession>
<dbReference type="Gene3D" id="3.40.50.11900">
    <property type="match status" value="1"/>
</dbReference>
<evidence type="ECO:0000313" key="3">
    <source>
        <dbReference type="Proteomes" id="UP000187338"/>
    </source>
</evidence>
<dbReference type="RefSeq" id="WP_075866030.1">
    <property type="nucleotide sequence ID" value="NZ_BDJL01000059.1"/>
</dbReference>
<comment type="caution">
    <text evidence="2">The sequence shown here is derived from an EMBL/GenBank/DDBJ whole genome shotgun (WGS) entry which is preliminary data.</text>
</comment>
<sequence length="326" mass="37365">MKVGIPRGLYFYDYYPFWETFFQELGVEVVTSKPTDKEILNLGVEAAVDDACLPVKVFFGHVRFLKDQVDYLFIPRYVSEYRRTYICPKFLGLPEMIIFRLKAPKVLSHDLTAYQKGADFYRGVYVFGKKITPNGMKVMRATYTAWKKQKAYLQKKYLGYQPQDLIDGKQEYVPDLKKPLFAVVGHAYNINDRYASMDLIKKIRRFGGEVLTPDNVPFAEAVKKAGLLPKKPFWSFAIKNFGGSIYLAENYPLKGVINLNSFGCGPDSIITELTERYLKRKFSLPFLNLTIDEHTGEAGLVTRLEAFWDMTVERSFAGESNLPAHG</sequence>
<dbReference type="InterPro" id="IPR051805">
    <property type="entry name" value="Dehydratase_Activator_Redct"/>
</dbReference>
<dbReference type="OrthoDB" id="9780120at2"/>
<dbReference type="EMBL" id="BDJL01000059">
    <property type="protein sequence ID" value="GAV25792.1"/>
    <property type="molecule type" value="Genomic_DNA"/>
</dbReference>
<name>A0A1L8D3P5_9THEO</name>